<dbReference type="Pfam" id="PF01416">
    <property type="entry name" value="PseudoU_synth_1"/>
    <property type="match status" value="2"/>
</dbReference>
<dbReference type="Gene3D" id="3.30.70.580">
    <property type="entry name" value="Pseudouridine synthase I, catalytic domain, N-terminal subdomain"/>
    <property type="match status" value="1"/>
</dbReference>
<dbReference type="NCBIfam" id="TIGR00071">
    <property type="entry name" value="hisT_truA"/>
    <property type="match status" value="1"/>
</dbReference>
<proteinExistence type="inferred from homology"/>
<dbReference type="FunFam" id="3.30.70.580:FF:000001">
    <property type="entry name" value="tRNA pseudouridine synthase A"/>
    <property type="match status" value="1"/>
</dbReference>
<comment type="similarity">
    <text evidence="1 4 7">Belongs to the tRNA pseudouridine synthase TruA family.</text>
</comment>
<comment type="function">
    <text evidence="4">Formation of pseudouridine at positions 38, 39 and 40 in the anticodon stem and loop of transfer RNAs.</text>
</comment>
<dbReference type="GO" id="GO:0031119">
    <property type="term" value="P:tRNA pseudouridine synthesis"/>
    <property type="evidence" value="ECO:0007669"/>
    <property type="project" value="UniProtKB-UniRule"/>
</dbReference>
<organism evidence="9 10">
    <name type="scientific">Haploplasma axanthum</name>
    <name type="common">Acholeplasma axanthum</name>
    <dbReference type="NCBI Taxonomy" id="29552"/>
    <lineage>
        <taxon>Bacteria</taxon>
        <taxon>Bacillati</taxon>
        <taxon>Mycoplasmatota</taxon>
        <taxon>Mollicutes</taxon>
        <taxon>Acholeplasmatales</taxon>
        <taxon>Acholeplasmataceae</taxon>
        <taxon>Haploplasma</taxon>
    </lineage>
</organism>
<evidence type="ECO:0000256" key="7">
    <source>
        <dbReference type="RuleBase" id="RU003792"/>
    </source>
</evidence>
<sequence length="241" mass="27845">MPRYLCTVSYDGLNYAGFQRQINSKSIQDEIEKALKNMTSIFIPIHSAGRTDKGVHATGQTFHFDIDSIIPEEIIKKGLNKRLPGDIKIQNVKKVKNTFHARHSAKMRIYEYRIAKKASTIFTERFEVYVENFDIKLVKDCLDEFTGIKNFSGFSKKTPNKIPIKILYSIEIKETKEHYIFIFKGESFLRNMVRSIMGLIIEIATNKKDVSMIEKVFETKDRRLAGKTAEAKGLFLTKIVY</sequence>
<dbReference type="EC" id="5.4.99.12" evidence="4"/>
<evidence type="ECO:0000256" key="3">
    <source>
        <dbReference type="ARBA" id="ARBA00023235"/>
    </source>
</evidence>
<dbReference type="KEGG" id="aaxa:NCTC10138_00513"/>
<evidence type="ECO:0000256" key="5">
    <source>
        <dbReference type="PIRSR" id="PIRSR001430-1"/>
    </source>
</evidence>
<evidence type="ECO:0000313" key="9">
    <source>
        <dbReference type="EMBL" id="VEU80156.1"/>
    </source>
</evidence>
<name>A0A449BCJ1_HAPAX</name>
<dbReference type="InterPro" id="IPR020103">
    <property type="entry name" value="PsdUridine_synth_cat_dom_sf"/>
</dbReference>
<comment type="subunit">
    <text evidence="4">Homodimer.</text>
</comment>
<keyword evidence="3 4" id="KW-0413">Isomerase</keyword>
<feature type="domain" description="Pseudouridine synthase I TruA alpha/beta" evidence="8">
    <location>
        <begin position="144"/>
        <end position="241"/>
    </location>
</feature>
<dbReference type="GO" id="GO:0003723">
    <property type="term" value="F:RNA binding"/>
    <property type="evidence" value="ECO:0007669"/>
    <property type="project" value="InterPro"/>
</dbReference>
<dbReference type="OrthoDB" id="9811823at2"/>
<reference evidence="9 10" key="1">
    <citation type="submission" date="2019-01" db="EMBL/GenBank/DDBJ databases">
        <authorList>
            <consortium name="Pathogen Informatics"/>
        </authorList>
    </citation>
    <scope>NUCLEOTIDE SEQUENCE [LARGE SCALE GENOMIC DNA]</scope>
    <source>
        <strain evidence="9 10">NCTC10138</strain>
    </source>
</reference>
<dbReference type="EMBL" id="LR215048">
    <property type="protein sequence ID" value="VEU80156.1"/>
    <property type="molecule type" value="Genomic_DNA"/>
</dbReference>
<evidence type="ECO:0000259" key="8">
    <source>
        <dbReference type="Pfam" id="PF01416"/>
    </source>
</evidence>
<evidence type="ECO:0000256" key="1">
    <source>
        <dbReference type="ARBA" id="ARBA00009375"/>
    </source>
</evidence>
<feature type="binding site" evidence="4 6">
    <location>
        <position position="110"/>
    </location>
    <ligand>
        <name>substrate</name>
    </ligand>
</feature>
<dbReference type="RefSeq" id="WP_026391160.1">
    <property type="nucleotide sequence ID" value="NZ_LR215048.1"/>
</dbReference>
<evidence type="ECO:0000256" key="6">
    <source>
        <dbReference type="PIRSR" id="PIRSR001430-2"/>
    </source>
</evidence>
<dbReference type="InterPro" id="IPR001406">
    <property type="entry name" value="PsdUridine_synth_TruA"/>
</dbReference>
<evidence type="ECO:0000313" key="10">
    <source>
        <dbReference type="Proteomes" id="UP000289841"/>
    </source>
</evidence>
<dbReference type="PANTHER" id="PTHR11142">
    <property type="entry name" value="PSEUDOURIDYLATE SYNTHASE"/>
    <property type="match status" value="1"/>
</dbReference>
<dbReference type="InterPro" id="IPR020095">
    <property type="entry name" value="PsdUridine_synth_TruA_C"/>
</dbReference>
<dbReference type="Gene3D" id="3.30.70.660">
    <property type="entry name" value="Pseudouridine synthase I, catalytic domain, C-terminal subdomain"/>
    <property type="match status" value="1"/>
</dbReference>
<feature type="active site" description="Nucleophile" evidence="4 5">
    <location>
        <position position="52"/>
    </location>
</feature>
<accession>A0A449BCJ1</accession>
<dbReference type="SUPFAM" id="SSF55120">
    <property type="entry name" value="Pseudouridine synthase"/>
    <property type="match status" value="1"/>
</dbReference>
<evidence type="ECO:0000256" key="4">
    <source>
        <dbReference type="HAMAP-Rule" id="MF_00171"/>
    </source>
</evidence>
<evidence type="ECO:0000256" key="2">
    <source>
        <dbReference type="ARBA" id="ARBA00022694"/>
    </source>
</evidence>
<gene>
    <name evidence="4 9" type="primary">truA</name>
    <name evidence="9" type="ORF">NCTC10138_00513</name>
</gene>
<dbReference type="InterPro" id="IPR020094">
    <property type="entry name" value="TruA/RsuA/RluB/E/F_N"/>
</dbReference>
<keyword evidence="2 4" id="KW-0819">tRNA processing</keyword>
<keyword evidence="10" id="KW-1185">Reference proteome</keyword>
<protein>
    <recommendedName>
        <fullName evidence="4">tRNA pseudouridine synthase A</fullName>
        <ecNumber evidence="4">5.4.99.12</ecNumber>
    </recommendedName>
    <alternativeName>
        <fullName evidence="4">tRNA pseudouridine(38-40) synthase</fullName>
    </alternativeName>
    <alternativeName>
        <fullName evidence="4">tRNA pseudouridylate synthase I</fullName>
    </alternativeName>
    <alternativeName>
        <fullName evidence="4">tRNA-uridine isomerase I</fullName>
    </alternativeName>
</protein>
<dbReference type="AlphaFoldDB" id="A0A449BCJ1"/>
<comment type="catalytic activity">
    <reaction evidence="4 7">
        <text>uridine(38/39/40) in tRNA = pseudouridine(38/39/40) in tRNA</text>
        <dbReference type="Rhea" id="RHEA:22376"/>
        <dbReference type="Rhea" id="RHEA-COMP:10085"/>
        <dbReference type="Rhea" id="RHEA-COMP:10087"/>
        <dbReference type="ChEBI" id="CHEBI:65314"/>
        <dbReference type="ChEBI" id="CHEBI:65315"/>
        <dbReference type="EC" id="5.4.99.12"/>
    </reaction>
</comment>
<feature type="domain" description="Pseudouridine synthase I TruA alpha/beta" evidence="8">
    <location>
        <begin position="8"/>
        <end position="102"/>
    </location>
</feature>
<comment type="caution">
    <text evidence="4">Lacks conserved residue(s) required for the propagation of feature annotation.</text>
</comment>
<dbReference type="PANTHER" id="PTHR11142:SF0">
    <property type="entry name" value="TRNA PSEUDOURIDINE SYNTHASE-LIKE 1"/>
    <property type="match status" value="1"/>
</dbReference>
<dbReference type="STRING" id="1278311.GCA_000428705_00861"/>
<dbReference type="HAMAP" id="MF_00171">
    <property type="entry name" value="TruA"/>
    <property type="match status" value="1"/>
</dbReference>
<dbReference type="PIRSF" id="PIRSF001430">
    <property type="entry name" value="tRNA_psdUrid_synth"/>
    <property type="match status" value="1"/>
</dbReference>
<dbReference type="CDD" id="cd02570">
    <property type="entry name" value="PseudoU_synth_EcTruA"/>
    <property type="match status" value="1"/>
</dbReference>
<dbReference type="Proteomes" id="UP000289841">
    <property type="component" value="Chromosome"/>
</dbReference>
<dbReference type="InterPro" id="IPR020097">
    <property type="entry name" value="PsdUridine_synth_TruA_a/b_dom"/>
</dbReference>
<dbReference type="GO" id="GO:0160147">
    <property type="term" value="F:tRNA pseudouridine(38-40) synthase activity"/>
    <property type="evidence" value="ECO:0007669"/>
    <property type="project" value="UniProtKB-EC"/>
</dbReference>